<accession>A0ABN2B2C6</accession>
<keyword evidence="6" id="KW-1185">Reference proteome</keyword>
<dbReference type="SUPFAM" id="SSF46689">
    <property type="entry name" value="Homeodomain-like"/>
    <property type="match status" value="1"/>
</dbReference>
<dbReference type="PANTHER" id="PTHR46796">
    <property type="entry name" value="HTH-TYPE TRANSCRIPTIONAL ACTIVATOR RHAS-RELATED"/>
    <property type="match status" value="1"/>
</dbReference>
<evidence type="ECO:0000313" key="6">
    <source>
        <dbReference type="Proteomes" id="UP001501791"/>
    </source>
</evidence>
<dbReference type="PROSITE" id="PS01124">
    <property type="entry name" value="HTH_ARAC_FAMILY_2"/>
    <property type="match status" value="1"/>
</dbReference>
<sequence length="326" mass="36842">MTAEWQCNRHSYSTGPELSGCGNEDQADAWLRQRGTEWFRPILARTTTVYRPLGPFAYDCVKLIVVRDGSAILYSRYFGERHIKPGDAILLGPGVLCGSEPEGHNTVTTVYLDLDYLLDQLFWQHVGVLDNRLDAYSLASILYTEPAQVLSLGEERAGLLLPWLDELVALSVAGAPRGRFHRMQSLWASIADQISPFVRATPPRTFMGTSPGLTARYRRFQPLRREAQTVHGALTDDLARGWTMRELTRIAHLSERQLVRVYRDAYGKTPLAHLVLLRVQEMGRLLRETDLTIGEVALSVGWRSRSHASETFRKATGISPQRYRSM</sequence>
<evidence type="ECO:0000256" key="2">
    <source>
        <dbReference type="ARBA" id="ARBA00023125"/>
    </source>
</evidence>
<protein>
    <recommendedName>
        <fullName evidence="4">HTH araC/xylS-type domain-containing protein</fullName>
    </recommendedName>
</protein>
<keyword evidence="3" id="KW-0804">Transcription</keyword>
<feature type="domain" description="HTH araC/xylS-type" evidence="4">
    <location>
        <begin position="228"/>
        <end position="326"/>
    </location>
</feature>
<dbReference type="InterPro" id="IPR050204">
    <property type="entry name" value="AraC_XylS_family_regulators"/>
</dbReference>
<dbReference type="Proteomes" id="UP001501791">
    <property type="component" value="Unassembled WGS sequence"/>
</dbReference>
<evidence type="ECO:0000256" key="1">
    <source>
        <dbReference type="ARBA" id="ARBA00023015"/>
    </source>
</evidence>
<keyword evidence="1" id="KW-0805">Transcription regulation</keyword>
<proteinExistence type="predicted"/>
<dbReference type="InterPro" id="IPR018060">
    <property type="entry name" value="HTH_AraC"/>
</dbReference>
<evidence type="ECO:0000259" key="4">
    <source>
        <dbReference type="PROSITE" id="PS01124"/>
    </source>
</evidence>
<dbReference type="SMART" id="SM00342">
    <property type="entry name" value="HTH_ARAC"/>
    <property type="match status" value="1"/>
</dbReference>
<organism evidence="5 6">
    <name type="scientific">Brevibacterium picturae</name>
    <dbReference type="NCBI Taxonomy" id="260553"/>
    <lineage>
        <taxon>Bacteria</taxon>
        <taxon>Bacillati</taxon>
        <taxon>Actinomycetota</taxon>
        <taxon>Actinomycetes</taxon>
        <taxon>Micrococcales</taxon>
        <taxon>Brevibacteriaceae</taxon>
        <taxon>Brevibacterium</taxon>
    </lineage>
</organism>
<comment type="caution">
    <text evidence="5">The sequence shown here is derived from an EMBL/GenBank/DDBJ whole genome shotgun (WGS) entry which is preliminary data.</text>
</comment>
<dbReference type="Pfam" id="PF12833">
    <property type="entry name" value="HTH_18"/>
    <property type="match status" value="1"/>
</dbReference>
<gene>
    <name evidence="5" type="ORF">GCM10009691_05330</name>
</gene>
<evidence type="ECO:0000313" key="5">
    <source>
        <dbReference type="EMBL" id="GAA1532519.1"/>
    </source>
</evidence>
<dbReference type="RefSeq" id="WP_346035211.1">
    <property type="nucleotide sequence ID" value="NZ_BAAALY010000002.1"/>
</dbReference>
<reference evidence="5 6" key="1">
    <citation type="journal article" date="2019" name="Int. J. Syst. Evol. Microbiol.">
        <title>The Global Catalogue of Microorganisms (GCM) 10K type strain sequencing project: providing services to taxonomists for standard genome sequencing and annotation.</title>
        <authorList>
            <consortium name="The Broad Institute Genomics Platform"/>
            <consortium name="The Broad Institute Genome Sequencing Center for Infectious Disease"/>
            <person name="Wu L."/>
            <person name="Ma J."/>
        </authorList>
    </citation>
    <scope>NUCLEOTIDE SEQUENCE [LARGE SCALE GENOMIC DNA]</scope>
    <source>
        <strain evidence="5 6">JCM 13319</strain>
    </source>
</reference>
<dbReference type="InterPro" id="IPR009057">
    <property type="entry name" value="Homeodomain-like_sf"/>
</dbReference>
<dbReference type="Gene3D" id="1.10.10.60">
    <property type="entry name" value="Homeodomain-like"/>
    <property type="match status" value="1"/>
</dbReference>
<dbReference type="SUPFAM" id="SSF51215">
    <property type="entry name" value="Regulatory protein AraC"/>
    <property type="match status" value="1"/>
</dbReference>
<dbReference type="InterPro" id="IPR037923">
    <property type="entry name" value="HTH-like"/>
</dbReference>
<evidence type="ECO:0000256" key="3">
    <source>
        <dbReference type="ARBA" id="ARBA00023163"/>
    </source>
</evidence>
<name>A0ABN2B2C6_9MICO</name>
<keyword evidence="2" id="KW-0238">DNA-binding</keyword>
<dbReference type="EMBL" id="BAAALY010000002">
    <property type="protein sequence ID" value="GAA1532519.1"/>
    <property type="molecule type" value="Genomic_DNA"/>
</dbReference>